<dbReference type="AlphaFoldDB" id="A0A401TIC4"/>
<keyword evidence="1" id="KW-0472">Membrane</keyword>
<keyword evidence="1" id="KW-0812">Transmembrane</keyword>
<gene>
    <name evidence="2" type="ORF">chiPu_0026029</name>
</gene>
<comment type="caution">
    <text evidence="2">The sequence shown here is derived from an EMBL/GenBank/DDBJ whole genome shotgun (WGS) entry which is preliminary data.</text>
</comment>
<keyword evidence="3" id="KW-1185">Reference proteome</keyword>
<feature type="transmembrane region" description="Helical" evidence="1">
    <location>
        <begin position="49"/>
        <end position="70"/>
    </location>
</feature>
<keyword evidence="1" id="KW-1133">Transmembrane helix</keyword>
<evidence type="ECO:0000313" key="2">
    <source>
        <dbReference type="EMBL" id="GCC42385.1"/>
    </source>
</evidence>
<organism evidence="2 3">
    <name type="scientific">Chiloscyllium punctatum</name>
    <name type="common">Brownbanded bambooshark</name>
    <name type="synonym">Hemiscyllium punctatum</name>
    <dbReference type="NCBI Taxonomy" id="137246"/>
    <lineage>
        <taxon>Eukaryota</taxon>
        <taxon>Metazoa</taxon>
        <taxon>Chordata</taxon>
        <taxon>Craniata</taxon>
        <taxon>Vertebrata</taxon>
        <taxon>Chondrichthyes</taxon>
        <taxon>Elasmobranchii</taxon>
        <taxon>Galeomorphii</taxon>
        <taxon>Galeoidea</taxon>
        <taxon>Orectolobiformes</taxon>
        <taxon>Hemiscylliidae</taxon>
        <taxon>Chiloscyllium</taxon>
    </lineage>
</organism>
<evidence type="ECO:0000313" key="3">
    <source>
        <dbReference type="Proteomes" id="UP000287033"/>
    </source>
</evidence>
<evidence type="ECO:0000256" key="1">
    <source>
        <dbReference type="SAM" id="Phobius"/>
    </source>
</evidence>
<name>A0A401TIC4_CHIPU</name>
<dbReference type="Proteomes" id="UP000287033">
    <property type="component" value="Unassembled WGS sequence"/>
</dbReference>
<reference evidence="2 3" key="1">
    <citation type="journal article" date="2018" name="Nat. Ecol. Evol.">
        <title>Shark genomes provide insights into elasmobranch evolution and the origin of vertebrates.</title>
        <authorList>
            <person name="Hara Y"/>
            <person name="Yamaguchi K"/>
            <person name="Onimaru K"/>
            <person name="Kadota M"/>
            <person name="Koyanagi M"/>
            <person name="Keeley SD"/>
            <person name="Tatsumi K"/>
            <person name="Tanaka K"/>
            <person name="Motone F"/>
            <person name="Kageyama Y"/>
            <person name="Nozu R"/>
            <person name="Adachi N"/>
            <person name="Nishimura O"/>
            <person name="Nakagawa R"/>
            <person name="Tanegashima C"/>
            <person name="Kiyatake I"/>
            <person name="Matsumoto R"/>
            <person name="Murakumo K"/>
            <person name="Nishida K"/>
            <person name="Terakita A"/>
            <person name="Kuratani S"/>
            <person name="Sato K"/>
            <person name="Hyodo S Kuraku.S."/>
        </authorList>
    </citation>
    <scope>NUCLEOTIDE SEQUENCE [LARGE SCALE GENOMIC DNA]</scope>
</reference>
<sequence>MEVSAVAAFAMAVVTYRLGISSVLAIPAAGDPATVAEGVIFPGIMNFVVWMAIVKEAQLAVAVIFGSVGVEDAHNSPRRRA</sequence>
<protein>
    <submittedName>
        <fullName evidence="2">Uncharacterized protein</fullName>
    </submittedName>
</protein>
<accession>A0A401TIC4</accession>
<dbReference type="EMBL" id="BEZZ01070857">
    <property type="protein sequence ID" value="GCC42385.1"/>
    <property type="molecule type" value="Genomic_DNA"/>
</dbReference>
<proteinExistence type="predicted"/>